<keyword evidence="4" id="KW-1185">Reference proteome</keyword>
<gene>
    <name evidence="3" type="ORF">ATANTOWER_002275</name>
</gene>
<dbReference type="Proteomes" id="UP001345963">
    <property type="component" value="Unassembled WGS sequence"/>
</dbReference>
<comment type="caution">
    <text evidence="3">The sequence shown here is derived from an EMBL/GenBank/DDBJ whole genome shotgun (WGS) entry which is preliminary data.</text>
</comment>
<feature type="signal peptide" evidence="1">
    <location>
        <begin position="1"/>
        <end position="29"/>
    </location>
</feature>
<sequence length="155" mass="17021">MRGYSRYGTAVGFMVLLNALLIFATQATGVLTDHLLVQLHEDAQGEAHQVATQHGFQSARKLPFGDGLFHFYPQETSKRRSKRSARIKQRLQKDRRLVSIVGGGKSGGPAADNHLTSLITVVRGANENKCEPLHRANAANGSETAWTWTGLHSRC</sequence>
<dbReference type="InterPro" id="IPR032815">
    <property type="entry name" value="S8_pro-domain"/>
</dbReference>
<name>A0ABU7C5B8_9TELE</name>
<dbReference type="InterPro" id="IPR038466">
    <property type="entry name" value="S8_pro-domain_sf"/>
</dbReference>
<protein>
    <recommendedName>
        <fullName evidence="2">Peptidase S8 pro-domain domain-containing protein</fullName>
    </recommendedName>
</protein>
<keyword evidence="1" id="KW-0732">Signal</keyword>
<feature type="chain" id="PRO_5045572448" description="Peptidase S8 pro-domain domain-containing protein" evidence="1">
    <location>
        <begin position="30"/>
        <end position="155"/>
    </location>
</feature>
<organism evidence="3 4">
    <name type="scientific">Ataeniobius toweri</name>
    <dbReference type="NCBI Taxonomy" id="208326"/>
    <lineage>
        <taxon>Eukaryota</taxon>
        <taxon>Metazoa</taxon>
        <taxon>Chordata</taxon>
        <taxon>Craniata</taxon>
        <taxon>Vertebrata</taxon>
        <taxon>Euteleostomi</taxon>
        <taxon>Actinopterygii</taxon>
        <taxon>Neopterygii</taxon>
        <taxon>Teleostei</taxon>
        <taxon>Neoteleostei</taxon>
        <taxon>Acanthomorphata</taxon>
        <taxon>Ovalentaria</taxon>
        <taxon>Atherinomorphae</taxon>
        <taxon>Cyprinodontiformes</taxon>
        <taxon>Goodeidae</taxon>
        <taxon>Ataeniobius</taxon>
    </lineage>
</organism>
<dbReference type="Pfam" id="PF16470">
    <property type="entry name" value="S8_pro-domain"/>
    <property type="match status" value="1"/>
</dbReference>
<reference evidence="3 4" key="1">
    <citation type="submission" date="2021-07" db="EMBL/GenBank/DDBJ databases">
        <authorList>
            <person name="Palmer J.M."/>
        </authorList>
    </citation>
    <scope>NUCLEOTIDE SEQUENCE [LARGE SCALE GENOMIC DNA]</scope>
    <source>
        <strain evidence="3 4">AT_MEX2019</strain>
        <tissue evidence="3">Muscle</tissue>
    </source>
</reference>
<dbReference type="SUPFAM" id="SSF54897">
    <property type="entry name" value="Protease propeptides/inhibitors"/>
    <property type="match status" value="1"/>
</dbReference>
<evidence type="ECO:0000313" key="4">
    <source>
        <dbReference type="Proteomes" id="UP001345963"/>
    </source>
</evidence>
<evidence type="ECO:0000313" key="3">
    <source>
        <dbReference type="EMBL" id="MED6258048.1"/>
    </source>
</evidence>
<accession>A0ABU7C5B8</accession>
<dbReference type="EMBL" id="JAHUTI010079907">
    <property type="protein sequence ID" value="MED6258048.1"/>
    <property type="molecule type" value="Genomic_DNA"/>
</dbReference>
<evidence type="ECO:0000259" key="2">
    <source>
        <dbReference type="Pfam" id="PF16470"/>
    </source>
</evidence>
<proteinExistence type="predicted"/>
<evidence type="ECO:0000256" key="1">
    <source>
        <dbReference type="SAM" id="SignalP"/>
    </source>
</evidence>
<dbReference type="Gene3D" id="3.30.70.850">
    <property type="entry name" value="Peptidase S8, pro-domain"/>
    <property type="match status" value="1"/>
</dbReference>
<feature type="domain" description="Peptidase S8 pro-domain" evidence="2">
    <location>
        <begin position="36"/>
        <end position="96"/>
    </location>
</feature>